<feature type="transmembrane region" description="Helical" evidence="2">
    <location>
        <begin position="66"/>
        <end position="91"/>
    </location>
</feature>
<keyword evidence="2" id="KW-0472">Membrane</keyword>
<dbReference type="EMBL" id="PDUG01000006">
    <property type="protein sequence ID" value="PIC21902.1"/>
    <property type="molecule type" value="Genomic_DNA"/>
</dbReference>
<dbReference type="Proteomes" id="UP000230233">
    <property type="component" value="Chromosome X"/>
</dbReference>
<feature type="region of interest" description="Disordered" evidence="1">
    <location>
        <begin position="35"/>
        <end position="59"/>
    </location>
</feature>
<sequence>MHFLFGVIFVVVLATIPAMPILPTEAQASIRTTQETGNETLSSTSPSSSSTASPTSSSSPPLQLDLLTIAILAAAGGLLFLVLFPLMLLCLKMEIDLLEQNGGNGNRYAPLRNDARRQRLIEAEILRYNPFEIPRLPVV</sequence>
<evidence type="ECO:0000256" key="2">
    <source>
        <dbReference type="SAM" id="Phobius"/>
    </source>
</evidence>
<proteinExistence type="predicted"/>
<evidence type="ECO:0000256" key="1">
    <source>
        <dbReference type="SAM" id="MobiDB-lite"/>
    </source>
</evidence>
<evidence type="ECO:0000313" key="5">
    <source>
        <dbReference type="Proteomes" id="UP000230233"/>
    </source>
</evidence>
<accession>A0A2G5T3V2</accession>
<evidence type="ECO:0000313" key="4">
    <source>
        <dbReference type="EMBL" id="PIC21902.1"/>
    </source>
</evidence>
<feature type="signal peptide" evidence="3">
    <location>
        <begin position="1"/>
        <end position="18"/>
    </location>
</feature>
<reference evidence="5" key="1">
    <citation type="submission" date="2017-10" db="EMBL/GenBank/DDBJ databases">
        <title>Rapid genome shrinkage in a self-fertile nematode reveals novel sperm competition proteins.</title>
        <authorList>
            <person name="Yin D."/>
            <person name="Schwarz E.M."/>
            <person name="Thomas C.G."/>
            <person name="Felde R.L."/>
            <person name="Korf I.F."/>
            <person name="Cutter A.D."/>
            <person name="Schartner C.M."/>
            <person name="Ralston E.J."/>
            <person name="Meyer B.J."/>
            <person name="Haag E.S."/>
        </authorList>
    </citation>
    <scope>NUCLEOTIDE SEQUENCE [LARGE SCALE GENOMIC DNA]</scope>
    <source>
        <strain evidence="5">JU1422</strain>
    </source>
</reference>
<keyword evidence="5" id="KW-1185">Reference proteome</keyword>
<dbReference type="AlphaFoldDB" id="A0A2G5T3V2"/>
<evidence type="ECO:0000256" key="3">
    <source>
        <dbReference type="SAM" id="SignalP"/>
    </source>
</evidence>
<organism evidence="4 5">
    <name type="scientific">Caenorhabditis nigoni</name>
    <dbReference type="NCBI Taxonomy" id="1611254"/>
    <lineage>
        <taxon>Eukaryota</taxon>
        <taxon>Metazoa</taxon>
        <taxon>Ecdysozoa</taxon>
        <taxon>Nematoda</taxon>
        <taxon>Chromadorea</taxon>
        <taxon>Rhabditida</taxon>
        <taxon>Rhabditina</taxon>
        <taxon>Rhabditomorpha</taxon>
        <taxon>Rhabditoidea</taxon>
        <taxon>Rhabditidae</taxon>
        <taxon>Peloderinae</taxon>
        <taxon>Caenorhabditis</taxon>
    </lineage>
</organism>
<name>A0A2G5T3V2_9PELO</name>
<feature type="chain" id="PRO_5013613241" description="Nematode cuticle collagen N-terminal domain-containing protein" evidence="3">
    <location>
        <begin position="19"/>
        <end position="139"/>
    </location>
</feature>
<feature type="compositionally biased region" description="Low complexity" evidence="1">
    <location>
        <begin position="40"/>
        <end position="59"/>
    </location>
</feature>
<keyword evidence="2" id="KW-0812">Transmembrane</keyword>
<keyword evidence="3" id="KW-0732">Signal</keyword>
<protein>
    <recommendedName>
        <fullName evidence="6">Nematode cuticle collagen N-terminal domain-containing protein</fullName>
    </recommendedName>
</protein>
<evidence type="ECO:0008006" key="6">
    <source>
        <dbReference type="Google" id="ProtNLM"/>
    </source>
</evidence>
<gene>
    <name evidence="4" type="primary">Cnig_chr_X.g26574</name>
    <name evidence="4" type="ORF">B9Z55_026574</name>
</gene>
<keyword evidence="2" id="KW-1133">Transmembrane helix</keyword>
<comment type="caution">
    <text evidence="4">The sequence shown here is derived from an EMBL/GenBank/DDBJ whole genome shotgun (WGS) entry which is preliminary data.</text>
</comment>